<proteinExistence type="predicted"/>
<dbReference type="AlphaFoldDB" id="A0A0T9BWW7"/>
<protein>
    <submittedName>
        <fullName evidence="2">Uncharacterized protein</fullName>
    </submittedName>
</protein>
<dbReference type="Proteomes" id="UP000050164">
    <property type="component" value="Unassembled WGS sequence"/>
</dbReference>
<evidence type="ECO:0000313" key="2">
    <source>
        <dbReference type="EMBL" id="COV51557.1"/>
    </source>
</evidence>
<dbReference type="PROSITE" id="PS51257">
    <property type="entry name" value="PROKAR_LIPOPROTEIN"/>
    <property type="match status" value="1"/>
</dbReference>
<reference evidence="2" key="2">
    <citation type="submission" date="2015-03" db="EMBL/GenBank/DDBJ databases">
        <authorList>
            <person name="Murphy D."/>
        </authorList>
    </citation>
    <scope>NUCLEOTIDE SEQUENCE [LARGE SCALE GENOMIC DNA]</scope>
    <source>
        <strain evidence="2">K00500041</strain>
    </source>
</reference>
<reference evidence="3 4" key="1">
    <citation type="submission" date="2015-03" db="EMBL/GenBank/DDBJ databases">
        <authorList>
            <consortium name="Pathogen Informatics"/>
        </authorList>
    </citation>
    <scope>NUCLEOTIDE SEQUENCE [LARGE SCALE GENOMIC DNA]</scope>
    <source>
        <strain evidence="1 4">Bir 185</strain>
        <strain evidence="3">K00500041</strain>
    </source>
</reference>
<evidence type="ECO:0000313" key="1">
    <source>
        <dbReference type="EMBL" id="CKS30959.1"/>
    </source>
</evidence>
<name>A0A0T9BWW7_MYCTX</name>
<dbReference type="Proteomes" id="UP000038802">
    <property type="component" value="Unassembled WGS sequence"/>
</dbReference>
<accession>A0A0T9BWW7</accession>
<evidence type="ECO:0000313" key="3">
    <source>
        <dbReference type="Proteomes" id="UP000038802"/>
    </source>
</evidence>
<gene>
    <name evidence="2" type="ORF">ERS007703_01548</name>
    <name evidence="1" type="ORF">ERS027659_02920</name>
</gene>
<evidence type="ECO:0000313" key="4">
    <source>
        <dbReference type="Proteomes" id="UP000050164"/>
    </source>
</evidence>
<dbReference type="EMBL" id="CNFT01000771">
    <property type="protein sequence ID" value="CKS30959.1"/>
    <property type="molecule type" value="Genomic_DNA"/>
</dbReference>
<dbReference type="EMBL" id="CSAE01000133">
    <property type="protein sequence ID" value="COV51557.1"/>
    <property type="molecule type" value="Genomic_DNA"/>
</dbReference>
<organism evidence="2 3">
    <name type="scientific">Mycobacterium tuberculosis</name>
    <dbReference type="NCBI Taxonomy" id="1773"/>
    <lineage>
        <taxon>Bacteria</taxon>
        <taxon>Bacillati</taxon>
        <taxon>Actinomycetota</taxon>
        <taxon>Actinomycetes</taxon>
        <taxon>Mycobacteriales</taxon>
        <taxon>Mycobacteriaceae</taxon>
        <taxon>Mycobacterium</taxon>
        <taxon>Mycobacterium tuberculosis complex</taxon>
    </lineage>
</organism>
<sequence length="118" mass="12372">MPDRHILLIVSAGTSQPMPAATAACRAGICPAPAVNTWPMITYSTKDAGTLAFSRAPLMAMAPSSLALKSFREPINLPMGVRAPATITDVVMTTSSAHPKADLTDPEKQILSLQVTVV</sequence>